<evidence type="ECO:0000313" key="3">
    <source>
        <dbReference type="Proteomes" id="UP000050398"/>
    </source>
</evidence>
<dbReference type="InterPro" id="IPR018728">
    <property type="entry name" value="DUF2268"/>
</dbReference>
<dbReference type="AlphaFoldDB" id="A0A0P6VUX4"/>
<dbReference type="PATRIC" id="fig|218284.4.peg.1567"/>
<dbReference type="PROSITE" id="PS51257">
    <property type="entry name" value="PROKAR_LIPOPROTEIN"/>
    <property type="match status" value="1"/>
</dbReference>
<name>A0A0P6VUX4_9BACI</name>
<dbReference type="Pfam" id="PF10026">
    <property type="entry name" value="DUF2268"/>
    <property type="match status" value="1"/>
</dbReference>
<organism evidence="2 3">
    <name type="scientific">Rossellomorea vietnamensis</name>
    <dbReference type="NCBI Taxonomy" id="218284"/>
    <lineage>
        <taxon>Bacteria</taxon>
        <taxon>Bacillati</taxon>
        <taxon>Bacillota</taxon>
        <taxon>Bacilli</taxon>
        <taxon>Bacillales</taxon>
        <taxon>Bacillaceae</taxon>
        <taxon>Rossellomorea</taxon>
    </lineage>
</organism>
<evidence type="ECO:0000259" key="1">
    <source>
        <dbReference type="Pfam" id="PF10026"/>
    </source>
</evidence>
<reference evidence="2 3" key="1">
    <citation type="submission" date="2015-08" db="EMBL/GenBank/DDBJ databases">
        <title>Draft Genome Sequence of Bacillus vietnamensis UCD-SED5.</title>
        <authorList>
            <person name="Lee R.D."/>
            <person name="Jospin G."/>
            <person name="Lang J.M."/>
            <person name="Coil D.A."/>
            <person name="Eisen J.A."/>
        </authorList>
    </citation>
    <scope>NUCLEOTIDE SEQUENCE [LARGE SCALE GENOMIC DNA]</scope>
    <source>
        <strain evidence="2 3">UCD-SED5</strain>
    </source>
</reference>
<protein>
    <recommendedName>
        <fullName evidence="1">DUF2268 domain-containing protein</fullName>
    </recommendedName>
</protein>
<accession>A0A0P6VUX4</accession>
<proteinExistence type="predicted"/>
<dbReference type="EMBL" id="LIXZ01000015">
    <property type="protein sequence ID" value="KPL58504.1"/>
    <property type="molecule type" value="Genomic_DNA"/>
</dbReference>
<dbReference type="RefSeq" id="WP_060673626.1">
    <property type="nucleotide sequence ID" value="NZ_LIXZ01000015.1"/>
</dbReference>
<feature type="domain" description="DUF2268" evidence="1">
    <location>
        <begin position="120"/>
        <end position="308"/>
    </location>
</feature>
<dbReference type="OrthoDB" id="1437293at2"/>
<evidence type="ECO:0000313" key="2">
    <source>
        <dbReference type="EMBL" id="KPL58504.1"/>
    </source>
</evidence>
<comment type="caution">
    <text evidence="2">The sequence shown here is derived from an EMBL/GenBank/DDBJ whole genome shotgun (WGS) entry which is preliminary data.</text>
</comment>
<dbReference type="eggNOG" id="COG5504">
    <property type="taxonomic scope" value="Bacteria"/>
</dbReference>
<gene>
    <name evidence="2" type="ORF">AM506_16785</name>
</gene>
<sequence length="320" mass="36738">MKTVGKVLLIPALWFMFVGCSNKEPVDKKEQETPITFSQEEQNFEIIYMYDEVQEYVDTVREKTGESNETVFIEKVFEPFKKKSNMEEISFRYTFDPSSEVDKLAESIKDLEKEKDTTSGIMKEALMKSAKELPGKDKKLIILPANPEDTFTVEQMGGVSGFALSEDVIVLQLSPSMKEDILKYTVAHEYHHLMAEESNRGMIRTILGGVVVEGKADAFAHTIYPKIDAPWQEPMTTEEREKVVAEITELRYSDDMKYYEKLREGNSSKGIPQWANYKIGYEIVQSYRKNHPEIAIGRWTSMHEAEIIAGSDFEKITAYE</sequence>
<dbReference type="Proteomes" id="UP000050398">
    <property type="component" value="Unassembled WGS sequence"/>
</dbReference>